<dbReference type="OrthoDB" id="9808604at2"/>
<comment type="function">
    <text evidence="7">Activator of cell division through the inhibition of FtsZ GTPase activity, therefore promoting FtsZ assembly into bundles of protofilaments necessary for the formation of the division Z ring. It is recruited early at mid-cell but it is not essential for cell division.</text>
</comment>
<name>A0A345PI06_9BACI</name>
<dbReference type="PANTHER" id="PTHR34981">
    <property type="entry name" value="CELL DIVISION PROTEIN ZAPA"/>
    <property type="match status" value="1"/>
</dbReference>
<dbReference type="RefSeq" id="WP_114916923.1">
    <property type="nucleotide sequence ID" value="NZ_CP024848.1"/>
</dbReference>
<dbReference type="InterPro" id="IPR053712">
    <property type="entry name" value="Bac_CellDiv_Activator"/>
</dbReference>
<dbReference type="Proteomes" id="UP000253908">
    <property type="component" value="Chromosome"/>
</dbReference>
<dbReference type="GO" id="GO:0032153">
    <property type="term" value="C:cell division site"/>
    <property type="evidence" value="ECO:0007669"/>
    <property type="project" value="TreeGrafter"/>
</dbReference>
<dbReference type="InterPro" id="IPR036192">
    <property type="entry name" value="Cell_div_ZapA-like_sf"/>
</dbReference>
<evidence type="ECO:0000256" key="9">
    <source>
        <dbReference type="ARBA" id="ARBA00033158"/>
    </source>
</evidence>
<evidence type="ECO:0000256" key="3">
    <source>
        <dbReference type="ARBA" id="ARBA00022490"/>
    </source>
</evidence>
<dbReference type="InterPro" id="IPR007838">
    <property type="entry name" value="Cell_div_ZapA-like"/>
</dbReference>
<dbReference type="KEGG" id="ocn:CUC15_12185"/>
<dbReference type="NCBIfam" id="NF010724">
    <property type="entry name" value="PRK14126.1"/>
    <property type="match status" value="1"/>
</dbReference>
<dbReference type="GO" id="GO:0030428">
    <property type="term" value="C:cell septum"/>
    <property type="evidence" value="ECO:0007669"/>
    <property type="project" value="TreeGrafter"/>
</dbReference>
<keyword evidence="11" id="KW-1185">Reference proteome</keyword>
<protein>
    <recommendedName>
        <fullName evidence="2">Cell division protein ZapA</fullName>
    </recommendedName>
    <alternativeName>
        <fullName evidence="9">Z ring-associated protein ZapA</fullName>
    </alternativeName>
</protein>
<keyword evidence="4 10" id="KW-0132">Cell division</keyword>
<evidence type="ECO:0000256" key="4">
    <source>
        <dbReference type="ARBA" id="ARBA00022618"/>
    </source>
</evidence>
<comment type="subcellular location">
    <subcellularLocation>
        <location evidence="1">Cytoplasm</location>
    </subcellularLocation>
</comment>
<dbReference type="Pfam" id="PF05164">
    <property type="entry name" value="ZapA"/>
    <property type="match status" value="1"/>
</dbReference>
<evidence type="ECO:0000256" key="5">
    <source>
        <dbReference type="ARBA" id="ARBA00023210"/>
    </source>
</evidence>
<evidence type="ECO:0000256" key="7">
    <source>
        <dbReference type="ARBA" id="ARBA00024910"/>
    </source>
</evidence>
<keyword evidence="5" id="KW-0717">Septation</keyword>
<accession>A0A345PI06</accession>
<dbReference type="PANTHER" id="PTHR34981:SF1">
    <property type="entry name" value="CELL DIVISION PROTEIN ZAPA"/>
    <property type="match status" value="1"/>
</dbReference>
<dbReference type="GO" id="GO:0000921">
    <property type="term" value="P:septin ring assembly"/>
    <property type="evidence" value="ECO:0007669"/>
    <property type="project" value="TreeGrafter"/>
</dbReference>
<dbReference type="EMBL" id="CP024848">
    <property type="protein sequence ID" value="AXI09636.1"/>
    <property type="molecule type" value="Genomic_DNA"/>
</dbReference>
<organism evidence="10 11">
    <name type="scientific">Oceanobacillus zhaokaii</name>
    <dbReference type="NCBI Taxonomy" id="2052660"/>
    <lineage>
        <taxon>Bacteria</taxon>
        <taxon>Bacillati</taxon>
        <taxon>Bacillota</taxon>
        <taxon>Bacilli</taxon>
        <taxon>Bacillales</taxon>
        <taxon>Bacillaceae</taxon>
        <taxon>Oceanobacillus</taxon>
    </lineage>
</organism>
<keyword evidence="3" id="KW-0963">Cytoplasm</keyword>
<dbReference type="AlphaFoldDB" id="A0A345PI06"/>
<dbReference type="Gene3D" id="6.10.250.790">
    <property type="match status" value="1"/>
</dbReference>
<dbReference type="SUPFAM" id="SSF102829">
    <property type="entry name" value="Cell division protein ZapA-like"/>
    <property type="match status" value="1"/>
</dbReference>
<evidence type="ECO:0000313" key="10">
    <source>
        <dbReference type="EMBL" id="AXI09636.1"/>
    </source>
</evidence>
<evidence type="ECO:0000256" key="2">
    <source>
        <dbReference type="ARBA" id="ARBA00015195"/>
    </source>
</evidence>
<dbReference type="GO" id="GO:0043093">
    <property type="term" value="P:FtsZ-dependent cytokinesis"/>
    <property type="evidence" value="ECO:0007669"/>
    <property type="project" value="TreeGrafter"/>
</dbReference>
<comment type="subunit">
    <text evidence="8">Homodimer. Interacts with FtsZ.</text>
</comment>
<sequence>MTQDKKERITVEIYNKKYNIIGEESASHVKLVASLVDQKMHEIQDANRHLDTANLAVLAAINTMNDYLKLKEEYASLLSSMKRKEDK</sequence>
<evidence type="ECO:0000313" key="11">
    <source>
        <dbReference type="Proteomes" id="UP000253908"/>
    </source>
</evidence>
<keyword evidence="6" id="KW-0131">Cell cycle</keyword>
<evidence type="ECO:0000256" key="1">
    <source>
        <dbReference type="ARBA" id="ARBA00004496"/>
    </source>
</evidence>
<proteinExistence type="predicted"/>
<evidence type="ECO:0000256" key="6">
    <source>
        <dbReference type="ARBA" id="ARBA00023306"/>
    </source>
</evidence>
<gene>
    <name evidence="10" type="ORF">CUC15_12185</name>
</gene>
<dbReference type="GO" id="GO:0005829">
    <property type="term" value="C:cytosol"/>
    <property type="evidence" value="ECO:0007669"/>
    <property type="project" value="TreeGrafter"/>
</dbReference>
<reference evidence="11" key="1">
    <citation type="submission" date="2017-11" db="EMBL/GenBank/DDBJ databases">
        <authorList>
            <person name="Zhu W."/>
        </authorList>
    </citation>
    <scope>NUCLEOTIDE SEQUENCE [LARGE SCALE GENOMIC DNA]</scope>
    <source>
        <strain evidence="11">160</strain>
    </source>
</reference>
<evidence type="ECO:0000256" key="8">
    <source>
        <dbReference type="ARBA" id="ARBA00026068"/>
    </source>
</evidence>
<dbReference type="GO" id="GO:0000917">
    <property type="term" value="P:division septum assembly"/>
    <property type="evidence" value="ECO:0007669"/>
    <property type="project" value="UniProtKB-KW"/>
</dbReference>